<evidence type="ECO:0000313" key="1">
    <source>
        <dbReference type="EMBL" id="CFR85815.1"/>
    </source>
</evidence>
<name>A0A654U2B2_MYCTX</name>
<organism evidence="1 2">
    <name type="scientific">Mycobacterium tuberculosis</name>
    <dbReference type="NCBI Taxonomy" id="1773"/>
    <lineage>
        <taxon>Bacteria</taxon>
        <taxon>Bacillati</taxon>
        <taxon>Actinomycetota</taxon>
        <taxon>Actinomycetes</taxon>
        <taxon>Mycobacteriales</taxon>
        <taxon>Mycobacteriaceae</taxon>
        <taxon>Mycobacterium</taxon>
        <taxon>Mycobacterium tuberculosis complex</taxon>
    </lineage>
</organism>
<dbReference type="AlphaFoldDB" id="A0A654U2B2"/>
<accession>A0A654U2B2</accession>
<proteinExistence type="predicted"/>
<dbReference type="Proteomes" id="UP000046680">
    <property type="component" value="Unassembled WGS sequence"/>
</dbReference>
<reference evidence="1 2" key="1">
    <citation type="submission" date="2015-03" db="EMBL/GenBank/DDBJ databases">
        <authorList>
            <consortium name="Pathogen Informatics"/>
        </authorList>
    </citation>
    <scope>NUCLEOTIDE SEQUENCE [LARGE SCALE GENOMIC DNA]</scope>
    <source>
        <strain evidence="1 2">C09601061</strain>
    </source>
</reference>
<sequence>MGLAQVAQLPPSVTSRNKVAAGALLVLVTSNENFRPDMRDSRNDN</sequence>
<evidence type="ECO:0000313" key="2">
    <source>
        <dbReference type="Proteomes" id="UP000046680"/>
    </source>
</evidence>
<gene>
    <name evidence="1" type="ORF">ERS007657_02427</name>
</gene>
<dbReference type="EMBL" id="CGCX01000932">
    <property type="protein sequence ID" value="CFR85815.1"/>
    <property type="molecule type" value="Genomic_DNA"/>
</dbReference>
<protein>
    <submittedName>
        <fullName evidence="1">Uncharacterized protein</fullName>
    </submittedName>
</protein>